<evidence type="ECO:0000256" key="14">
    <source>
        <dbReference type="RuleBase" id="RU003591"/>
    </source>
</evidence>
<organism evidence="19 20">
    <name type="scientific">Nakamurella flava</name>
    <dbReference type="NCBI Taxonomy" id="2576308"/>
    <lineage>
        <taxon>Bacteria</taxon>
        <taxon>Bacillati</taxon>
        <taxon>Actinomycetota</taxon>
        <taxon>Actinomycetes</taxon>
        <taxon>Nakamurellales</taxon>
        <taxon>Nakamurellaceae</taxon>
        <taxon>Nakamurella</taxon>
    </lineage>
</organism>
<dbReference type="InterPro" id="IPR029035">
    <property type="entry name" value="DHS-like_NAD/FAD-binding_dom"/>
</dbReference>
<dbReference type="FunFam" id="3.40.50.970:FF:000016">
    <property type="entry name" value="Acetolactate synthase"/>
    <property type="match status" value="1"/>
</dbReference>
<keyword evidence="20" id="KW-1185">Reference proteome</keyword>
<comment type="pathway">
    <text evidence="1 14">Amino-acid biosynthesis; L-isoleucine biosynthesis; L-isoleucine from 2-oxobutanoate: step 1/4.</text>
</comment>
<keyword evidence="12 14" id="KW-0100">Branched-chain amino acid biosynthesis</keyword>
<dbReference type="UniPathway" id="UPA00047">
    <property type="reaction ID" value="UER00055"/>
</dbReference>
<evidence type="ECO:0000259" key="18">
    <source>
        <dbReference type="Pfam" id="PF02776"/>
    </source>
</evidence>
<dbReference type="NCBIfam" id="TIGR00118">
    <property type="entry name" value="acolac_lg"/>
    <property type="match status" value="1"/>
</dbReference>
<evidence type="ECO:0000256" key="10">
    <source>
        <dbReference type="ARBA" id="ARBA00022842"/>
    </source>
</evidence>
<dbReference type="SUPFAM" id="SSF52518">
    <property type="entry name" value="Thiamin diphosphate-binding fold (THDP-binding)"/>
    <property type="match status" value="2"/>
</dbReference>
<dbReference type="Pfam" id="PF02776">
    <property type="entry name" value="TPP_enzyme_N"/>
    <property type="match status" value="1"/>
</dbReference>
<dbReference type="GO" id="GO:0000287">
    <property type="term" value="F:magnesium ion binding"/>
    <property type="evidence" value="ECO:0007669"/>
    <property type="project" value="UniProtKB-UniRule"/>
</dbReference>
<evidence type="ECO:0000256" key="2">
    <source>
        <dbReference type="ARBA" id="ARBA00005025"/>
    </source>
</evidence>
<dbReference type="CDD" id="cd02015">
    <property type="entry name" value="TPP_AHAS"/>
    <property type="match status" value="1"/>
</dbReference>
<dbReference type="Proteomes" id="UP000306985">
    <property type="component" value="Unassembled WGS sequence"/>
</dbReference>
<dbReference type="InterPro" id="IPR039368">
    <property type="entry name" value="AHAS_TPP"/>
</dbReference>
<dbReference type="InterPro" id="IPR011766">
    <property type="entry name" value="TPP_enzyme_TPP-bd"/>
</dbReference>
<dbReference type="SUPFAM" id="SSF52467">
    <property type="entry name" value="DHS-like NAD/FAD-binding domain"/>
    <property type="match status" value="1"/>
</dbReference>
<dbReference type="GO" id="GO:0030976">
    <property type="term" value="F:thiamine pyrophosphate binding"/>
    <property type="evidence" value="ECO:0007669"/>
    <property type="project" value="UniProtKB-UniRule"/>
</dbReference>
<evidence type="ECO:0000259" key="17">
    <source>
        <dbReference type="Pfam" id="PF02775"/>
    </source>
</evidence>
<evidence type="ECO:0000256" key="8">
    <source>
        <dbReference type="ARBA" id="ARBA00022723"/>
    </source>
</evidence>
<dbReference type="InterPro" id="IPR012000">
    <property type="entry name" value="Thiamin_PyroP_enz_cen_dom"/>
</dbReference>
<dbReference type="Gene3D" id="3.40.50.970">
    <property type="match status" value="2"/>
</dbReference>
<dbReference type="EC" id="2.2.1.6" evidence="4 14"/>
<dbReference type="GO" id="GO:0003984">
    <property type="term" value="F:acetolactate synthase activity"/>
    <property type="evidence" value="ECO:0007669"/>
    <property type="project" value="UniProtKB-EC"/>
</dbReference>
<dbReference type="PANTHER" id="PTHR18968:SF13">
    <property type="entry name" value="ACETOLACTATE SYNTHASE CATALYTIC SUBUNIT, MITOCHONDRIAL"/>
    <property type="match status" value="1"/>
</dbReference>
<dbReference type="UniPathway" id="UPA00049">
    <property type="reaction ID" value="UER00059"/>
</dbReference>
<dbReference type="FunFam" id="3.40.50.1220:FF:000008">
    <property type="entry name" value="Acetolactate synthase"/>
    <property type="match status" value="1"/>
</dbReference>
<evidence type="ECO:0000256" key="13">
    <source>
        <dbReference type="ARBA" id="ARBA00048670"/>
    </source>
</evidence>
<feature type="domain" description="Thiamine pyrophosphate enzyme TPP-binding" evidence="17">
    <location>
        <begin position="418"/>
        <end position="571"/>
    </location>
</feature>
<evidence type="ECO:0000256" key="12">
    <source>
        <dbReference type="ARBA" id="ARBA00023304"/>
    </source>
</evidence>
<comment type="caution">
    <text evidence="19">The sequence shown here is derived from an EMBL/GenBank/DDBJ whole genome shotgun (WGS) entry which is preliminary data.</text>
</comment>
<evidence type="ECO:0000256" key="4">
    <source>
        <dbReference type="ARBA" id="ARBA00013145"/>
    </source>
</evidence>
<reference evidence="19 20" key="1">
    <citation type="submission" date="2019-05" db="EMBL/GenBank/DDBJ databases">
        <title>Nakamurella sp. N5BH11, whole genome shotgun sequence.</title>
        <authorList>
            <person name="Tuo L."/>
        </authorList>
    </citation>
    <scope>NUCLEOTIDE SEQUENCE [LARGE SCALE GENOMIC DNA]</scope>
    <source>
        <strain evidence="19 20">N5BH11</strain>
    </source>
</reference>
<dbReference type="InterPro" id="IPR012846">
    <property type="entry name" value="Acetolactate_synth_lsu"/>
</dbReference>
<dbReference type="Pfam" id="PF00205">
    <property type="entry name" value="TPP_enzyme_M"/>
    <property type="match status" value="1"/>
</dbReference>
<dbReference type="PANTHER" id="PTHR18968">
    <property type="entry name" value="THIAMINE PYROPHOSPHATE ENZYMES"/>
    <property type="match status" value="1"/>
</dbReference>
<comment type="cofactor">
    <cofactor evidence="14">
        <name>thiamine diphosphate</name>
        <dbReference type="ChEBI" id="CHEBI:58937"/>
    </cofactor>
    <text evidence="14">Binds 1 thiamine pyrophosphate per subunit.</text>
</comment>
<proteinExistence type="inferred from homology"/>
<evidence type="ECO:0000313" key="19">
    <source>
        <dbReference type="EMBL" id="TKV61444.1"/>
    </source>
</evidence>
<dbReference type="Pfam" id="PF02775">
    <property type="entry name" value="TPP_enzyme_C"/>
    <property type="match status" value="1"/>
</dbReference>
<comment type="pathway">
    <text evidence="2 14">Amino-acid biosynthesis; L-valine biosynthesis; L-valine from pyruvate: step 1/4.</text>
</comment>
<evidence type="ECO:0000256" key="3">
    <source>
        <dbReference type="ARBA" id="ARBA00007812"/>
    </source>
</evidence>
<feature type="domain" description="Thiamine pyrophosphate enzyme N-terminal TPP-binding" evidence="18">
    <location>
        <begin position="30"/>
        <end position="144"/>
    </location>
</feature>
<keyword evidence="8 14" id="KW-0479">Metal-binding</keyword>
<dbReference type="InterPro" id="IPR029061">
    <property type="entry name" value="THDP-binding"/>
</dbReference>
<gene>
    <name evidence="19" type="ORF">FDO65_07670</name>
</gene>
<evidence type="ECO:0000313" key="20">
    <source>
        <dbReference type="Proteomes" id="UP000306985"/>
    </source>
</evidence>
<keyword evidence="9" id="KW-0274">FAD</keyword>
<evidence type="ECO:0000256" key="1">
    <source>
        <dbReference type="ARBA" id="ARBA00004974"/>
    </source>
</evidence>
<feature type="region of interest" description="Disordered" evidence="15">
    <location>
        <begin position="1"/>
        <end position="25"/>
    </location>
</feature>
<comment type="cofactor">
    <cofactor evidence="14">
        <name>Mg(2+)</name>
        <dbReference type="ChEBI" id="CHEBI:18420"/>
    </cofactor>
    <text evidence="14">Binds 1 Mg(2+) ion per subunit.</text>
</comment>
<keyword evidence="7 14" id="KW-0808">Transferase</keyword>
<keyword evidence="11 14" id="KW-0786">Thiamine pyrophosphate</keyword>
<evidence type="ECO:0000256" key="15">
    <source>
        <dbReference type="SAM" id="MobiDB-lite"/>
    </source>
</evidence>
<sequence length="606" mass="63968">MTQTRAADSRTAVIPPTTTSASGRISESVTGAASVVRSLEEVGAEIVFGIPGGAVLPVYDPLLDSTRVRHILVRHEQGAGHAATGYAQASGKVGVCMATSGPGATNLVTPIADAYMDSVPLVAITGQVGTPLIGTDGFQEADICGITMPITKHNFLVTDPAEIPRTIAAAFHLASTGRPGPVLVDIPKDILQAQTTFTWPNEIHLPGYRPVTRPHSGQITAAAKLIAAARRPVLYVGGGVIKAEASAQLLRLAELTGIPVVTTLMARGAFPDSHVQHLGMPGMHGTVAAVAGLQKADVIVALGARFDDRVTGQLSSFAPRAAIIHADIDPAEIGKNRVADVPIVGDAREVITELITAVSAEQAAGVVADLTAWWAELDELRETFPLGYDEPADGTLSPQYVIERLGAIAGPDAVYAAGVGQHQMWAAQFVKYEKPRTWLNSGGLGTMGYAVPAAMGAKMGTPEKVVWAIDGDGCFQMTNQELATCAIEGIPIKVAVINNGNLGMVRQWQTLFYGERYSNTDLGTHKHRIPDFKMLSEAMGCVGLRCESREDVDRTIEAAMAINDRPVVVDFTVGKDAQVWPMVAAGTGNDQIMAARGIRPLFDEEN</sequence>
<dbReference type="CDD" id="cd07035">
    <property type="entry name" value="TPP_PYR_POX_like"/>
    <property type="match status" value="1"/>
</dbReference>
<dbReference type="GO" id="GO:0005948">
    <property type="term" value="C:acetolactate synthase complex"/>
    <property type="evidence" value="ECO:0007669"/>
    <property type="project" value="TreeGrafter"/>
</dbReference>
<dbReference type="OrthoDB" id="4494979at2"/>
<evidence type="ECO:0000256" key="11">
    <source>
        <dbReference type="ARBA" id="ARBA00023052"/>
    </source>
</evidence>
<accession>A0A4U6QLL8</accession>
<comment type="catalytic activity">
    <reaction evidence="13 14">
        <text>2 pyruvate + H(+) = (2S)-2-acetolactate + CO2</text>
        <dbReference type="Rhea" id="RHEA:25249"/>
        <dbReference type="ChEBI" id="CHEBI:15361"/>
        <dbReference type="ChEBI" id="CHEBI:15378"/>
        <dbReference type="ChEBI" id="CHEBI:16526"/>
        <dbReference type="ChEBI" id="CHEBI:58476"/>
        <dbReference type="EC" id="2.2.1.6"/>
    </reaction>
</comment>
<evidence type="ECO:0000259" key="16">
    <source>
        <dbReference type="Pfam" id="PF00205"/>
    </source>
</evidence>
<dbReference type="RefSeq" id="WP_137448748.1">
    <property type="nucleotide sequence ID" value="NZ_SZZH01000001.1"/>
</dbReference>
<evidence type="ECO:0000256" key="9">
    <source>
        <dbReference type="ARBA" id="ARBA00022827"/>
    </source>
</evidence>
<dbReference type="GO" id="GO:0009097">
    <property type="term" value="P:isoleucine biosynthetic process"/>
    <property type="evidence" value="ECO:0007669"/>
    <property type="project" value="UniProtKB-UniPathway"/>
</dbReference>
<dbReference type="GO" id="GO:0009099">
    <property type="term" value="P:L-valine biosynthetic process"/>
    <property type="evidence" value="ECO:0007669"/>
    <property type="project" value="UniProtKB-UniPathway"/>
</dbReference>
<dbReference type="EMBL" id="SZZH01000001">
    <property type="protein sequence ID" value="TKV61444.1"/>
    <property type="molecule type" value="Genomic_DNA"/>
</dbReference>
<protein>
    <recommendedName>
        <fullName evidence="4 14">Acetolactate synthase</fullName>
        <ecNumber evidence="4 14">2.2.1.6</ecNumber>
    </recommendedName>
</protein>
<comment type="similarity">
    <text evidence="3 14">Belongs to the TPP enzyme family.</text>
</comment>
<dbReference type="GO" id="GO:0050660">
    <property type="term" value="F:flavin adenine dinucleotide binding"/>
    <property type="evidence" value="ECO:0007669"/>
    <property type="project" value="InterPro"/>
</dbReference>
<dbReference type="Gene3D" id="3.40.50.1220">
    <property type="entry name" value="TPP-binding domain"/>
    <property type="match status" value="1"/>
</dbReference>
<name>A0A4U6QLL8_9ACTN</name>
<feature type="compositionally biased region" description="Polar residues" evidence="15">
    <location>
        <begin position="16"/>
        <end position="25"/>
    </location>
</feature>
<evidence type="ECO:0000256" key="7">
    <source>
        <dbReference type="ARBA" id="ARBA00022679"/>
    </source>
</evidence>
<dbReference type="NCBIfam" id="NF005860">
    <property type="entry name" value="PRK07789.1"/>
    <property type="match status" value="1"/>
</dbReference>
<dbReference type="InterPro" id="IPR045229">
    <property type="entry name" value="TPP_enz"/>
</dbReference>
<keyword evidence="6" id="KW-0285">Flavoprotein</keyword>
<dbReference type="InterPro" id="IPR000399">
    <property type="entry name" value="TPP-bd_CS"/>
</dbReference>
<keyword evidence="10 14" id="KW-0460">Magnesium</keyword>
<evidence type="ECO:0000256" key="6">
    <source>
        <dbReference type="ARBA" id="ARBA00022630"/>
    </source>
</evidence>
<dbReference type="InterPro" id="IPR012001">
    <property type="entry name" value="Thiamin_PyroP_enz_TPP-bd_dom"/>
</dbReference>
<dbReference type="PROSITE" id="PS00187">
    <property type="entry name" value="TPP_ENZYMES"/>
    <property type="match status" value="1"/>
</dbReference>
<keyword evidence="5 14" id="KW-0028">Amino-acid biosynthesis</keyword>
<evidence type="ECO:0000256" key="5">
    <source>
        <dbReference type="ARBA" id="ARBA00022605"/>
    </source>
</evidence>
<dbReference type="FunFam" id="3.40.50.970:FF:000007">
    <property type="entry name" value="Acetolactate synthase"/>
    <property type="match status" value="1"/>
</dbReference>
<feature type="domain" description="Thiamine pyrophosphate enzyme central" evidence="16">
    <location>
        <begin position="219"/>
        <end position="354"/>
    </location>
</feature>
<dbReference type="AlphaFoldDB" id="A0A4U6QLL8"/>